<organism evidence="2">
    <name type="scientific">bioreactor metagenome</name>
    <dbReference type="NCBI Taxonomy" id="1076179"/>
    <lineage>
        <taxon>unclassified sequences</taxon>
        <taxon>metagenomes</taxon>
        <taxon>ecological metagenomes</taxon>
    </lineage>
</organism>
<gene>
    <name evidence="2" type="ORF">SDC9_212986</name>
</gene>
<accession>A0A645JPF8</accession>
<name>A0A645JPF8_9ZZZZ</name>
<feature type="region of interest" description="Disordered" evidence="1">
    <location>
        <begin position="91"/>
        <end position="119"/>
    </location>
</feature>
<feature type="compositionally biased region" description="Basic and acidic residues" evidence="1">
    <location>
        <begin position="92"/>
        <end position="101"/>
    </location>
</feature>
<comment type="caution">
    <text evidence="2">The sequence shown here is derived from an EMBL/GenBank/DDBJ whole genome shotgun (WGS) entry which is preliminary data.</text>
</comment>
<feature type="compositionally biased region" description="Basic residues" evidence="1">
    <location>
        <begin position="9"/>
        <end position="19"/>
    </location>
</feature>
<feature type="compositionally biased region" description="Basic residues" evidence="1">
    <location>
        <begin position="27"/>
        <end position="37"/>
    </location>
</feature>
<evidence type="ECO:0000313" key="2">
    <source>
        <dbReference type="EMBL" id="MPN65207.1"/>
    </source>
</evidence>
<feature type="compositionally biased region" description="Basic residues" evidence="1">
    <location>
        <begin position="63"/>
        <end position="74"/>
    </location>
</feature>
<dbReference type="AlphaFoldDB" id="A0A645JPF8"/>
<protein>
    <submittedName>
        <fullName evidence="2">Uncharacterized protein</fullName>
    </submittedName>
</protein>
<sequence length="119" mass="14347">MAVAQHFQHQIRQRQKAQHLRTERAHRCAHRKRKHRNAQQIDREHRRGQGQRAPHVICPNQNARRKQHHAKPLRTQHAVDAHAQLLCAQKQQTEHHHVEPHVHHRKARAIRTRRRIGRQ</sequence>
<feature type="region of interest" description="Disordered" evidence="1">
    <location>
        <begin position="1"/>
        <end position="76"/>
    </location>
</feature>
<reference evidence="2" key="1">
    <citation type="submission" date="2019-08" db="EMBL/GenBank/DDBJ databases">
        <authorList>
            <person name="Kucharzyk K."/>
            <person name="Murdoch R.W."/>
            <person name="Higgins S."/>
            <person name="Loffler F."/>
        </authorList>
    </citation>
    <scope>NUCLEOTIDE SEQUENCE</scope>
</reference>
<evidence type="ECO:0000256" key="1">
    <source>
        <dbReference type="SAM" id="MobiDB-lite"/>
    </source>
</evidence>
<proteinExistence type="predicted"/>
<dbReference type="EMBL" id="VSSQ01147212">
    <property type="protein sequence ID" value="MPN65207.1"/>
    <property type="molecule type" value="Genomic_DNA"/>
</dbReference>
<feature type="compositionally biased region" description="Basic residues" evidence="1">
    <location>
        <begin position="102"/>
        <end position="119"/>
    </location>
</feature>